<accession>A0A151WKT8</accession>
<dbReference type="EMBL" id="KQ983001">
    <property type="protein sequence ID" value="KYQ48456.1"/>
    <property type="molecule type" value="Genomic_DNA"/>
</dbReference>
<evidence type="ECO:0000313" key="1">
    <source>
        <dbReference type="EMBL" id="KYQ48456.1"/>
    </source>
</evidence>
<dbReference type="Proteomes" id="UP000075809">
    <property type="component" value="Unassembled WGS sequence"/>
</dbReference>
<keyword evidence="2" id="KW-1185">Reference proteome</keyword>
<reference evidence="1 2" key="1">
    <citation type="submission" date="2015-09" db="EMBL/GenBank/DDBJ databases">
        <title>Trachymyrmex zeteki WGS genome.</title>
        <authorList>
            <person name="Nygaard S."/>
            <person name="Hu H."/>
            <person name="Boomsma J."/>
            <person name="Zhang G."/>
        </authorList>
    </citation>
    <scope>NUCLEOTIDE SEQUENCE [LARGE SCALE GENOMIC DNA]</scope>
    <source>
        <strain evidence="1">Tzet28-1</strain>
        <tissue evidence="1">Whole body</tissue>
    </source>
</reference>
<proteinExistence type="predicted"/>
<name>A0A151WKT8_9HYME</name>
<sequence length="102" mass="12364">MRHPSKIHQFCSLLLRSIPRGRHNARIAVKRWRKCGEKNGIFDDGSATRHLRHMSRARVTCRKVNELIRYRNPRSAWYRMTSRIINLNELFYPRDIDSYYFT</sequence>
<gene>
    <name evidence="1" type="ORF">ALC60_12512</name>
</gene>
<dbReference type="AlphaFoldDB" id="A0A151WKT8"/>
<protein>
    <submittedName>
        <fullName evidence="1">Uncharacterized protein</fullName>
    </submittedName>
</protein>
<evidence type="ECO:0000313" key="2">
    <source>
        <dbReference type="Proteomes" id="UP000075809"/>
    </source>
</evidence>
<organism evidence="1 2">
    <name type="scientific">Mycetomoellerius zeteki</name>
    <dbReference type="NCBI Taxonomy" id="64791"/>
    <lineage>
        <taxon>Eukaryota</taxon>
        <taxon>Metazoa</taxon>
        <taxon>Ecdysozoa</taxon>
        <taxon>Arthropoda</taxon>
        <taxon>Hexapoda</taxon>
        <taxon>Insecta</taxon>
        <taxon>Pterygota</taxon>
        <taxon>Neoptera</taxon>
        <taxon>Endopterygota</taxon>
        <taxon>Hymenoptera</taxon>
        <taxon>Apocrita</taxon>
        <taxon>Aculeata</taxon>
        <taxon>Formicoidea</taxon>
        <taxon>Formicidae</taxon>
        <taxon>Myrmicinae</taxon>
        <taxon>Mycetomoellerius</taxon>
    </lineage>
</organism>